<dbReference type="AlphaFoldDB" id="A0A2G5RQH8"/>
<accession>A0A2G5RQH8</accession>
<evidence type="ECO:0000313" key="2">
    <source>
        <dbReference type="Proteomes" id="UP000230559"/>
    </source>
</evidence>
<organism evidence="1 2">
    <name type="scientific">Anoxybacillus flavithermus</name>
    <dbReference type="NCBI Taxonomy" id="33934"/>
    <lineage>
        <taxon>Bacteria</taxon>
        <taxon>Bacillati</taxon>
        <taxon>Bacillota</taxon>
        <taxon>Bacilli</taxon>
        <taxon>Bacillales</taxon>
        <taxon>Anoxybacillaceae</taxon>
        <taxon>Anoxybacillus</taxon>
    </lineage>
</organism>
<dbReference type="Proteomes" id="UP000230559">
    <property type="component" value="Unassembled WGS sequence"/>
</dbReference>
<gene>
    <name evidence="1" type="ORF">CS060_07115</name>
</gene>
<comment type="caution">
    <text evidence="1">The sequence shown here is derived from an EMBL/GenBank/DDBJ whole genome shotgun (WGS) entry which is preliminary data.</text>
</comment>
<name>A0A2G5RQH8_9BACL</name>
<protein>
    <submittedName>
        <fullName evidence="1">Uncharacterized protein</fullName>
    </submittedName>
</protein>
<reference evidence="1 2" key="1">
    <citation type="submission" date="2017-10" db="EMBL/GenBank/DDBJ databases">
        <title>Draft genome sequence of Anoxybacillus flavithermus KU2-6-11 from caldera Uzon (Russia:Kamchtka).</title>
        <authorList>
            <person name="Korzhuk A.V."/>
            <person name="Rozanov A.S."/>
            <person name="Bryanskaya A.V."/>
            <person name="Peltek S.E."/>
        </authorList>
    </citation>
    <scope>NUCLEOTIDE SEQUENCE [LARGE SCALE GENOMIC DNA]</scope>
    <source>
        <strain evidence="1 2">KU2-6_11</strain>
    </source>
</reference>
<evidence type="ECO:0000313" key="1">
    <source>
        <dbReference type="EMBL" id="PIC05025.1"/>
    </source>
</evidence>
<sequence length="62" mass="7370">MSFRFFFGLLFIFVFGRMVEYDVETYILHPILQSAFFQQSANNPLKEGYLACLKHVVFFFFG</sequence>
<dbReference type="EMBL" id="PEDM01000011">
    <property type="protein sequence ID" value="PIC05025.1"/>
    <property type="molecule type" value="Genomic_DNA"/>
</dbReference>
<proteinExistence type="predicted"/>